<dbReference type="eggNOG" id="ENOG502Z7S8">
    <property type="taxonomic scope" value="Bacteria"/>
</dbReference>
<organism evidence="7 9">
    <name type="scientific">Enterococcus moraviensis ATCC BAA-383</name>
    <dbReference type="NCBI Taxonomy" id="1158609"/>
    <lineage>
        <taxon>Bacteria</taxon>
        <taxon>Bacillati</taxon>
        <taxon>Bacillota</taxon>
        <taxon>Bacilli</taxon>
        <taxon>Lactobacillales</taxon>
        <taxon>Enterococcaceae</taxon>
        <taxon>Enterococcus</taxon>
    </lineage>
</organism>
<comment type="caution">
    <text evidence="7">The sequence shown here is derived from an EMBL/GenBank/DDBJ whole genome shotgun (WGS) entry which is preliminary data.</text>
</comment>
<dbReference type="HOGENOM" id="CLU_024731_1_0_9"/>
<evidence type="ECO:0000313" key="10">
    <source>
        <dbReference type="Proteomes" id="UP000014157"/>
    </source>
</evidence>
<dbReference type="GO" id="GO:0005886">
    <property type="term" value="C:plasma membrane"/>
    <property type="evidence" value="ECO:0007669"/>
    <property type="project" value="UniProtKB-SubCell"/>
</dbReference>
<feature type="transmembrane region" description="Helical" evidence="6">
    <location>
        <begin position="515"/>
        <end position="537"/>
    </location>
</feature>
<evidence type="ECO:0000313" key="7">
    <source>
        <dbReference type="EMBL" id="EOH99168.1"/>
    </source>
</evidence>
<keyword evidence="10" id="KW-1185">Reference proteome</keyword>
<dbReference type="EMBL" id="ASWB01000002">
    <property type="protein sequence ID" value="EOT72149.1"/>
    <property type="molecule type" value="Genomic_DNA"/>
</dbReference>
<dbReference type="AlphaFoldDB" id="R2QUZ6"/>
<keyword evidence="5 6" id="KW-0472">Membrane</keyword>
<dbReference type="InterPro" id="IPR018513">
    <property type="entry name" value="Cell_synthase_bac"/>
</dbReference>
<accession>R2QUZ6</accession>
<dbReference type="PANTHER" id="PTHR39083:SF1">
    <property type="entry name" value="CYCLIC DI-GMP-BINDING PROTEIN"/>
    <property type="match status" value="1"/>
</dbReference>
<evidence type="ECO:0000256" key="4">
    <source>
        <dbReference type="ARBA" id="ARBA00022989"/>
    </source>
</evidence>
<dbReference type="Proteomes" id="UP000014157">
    <property type="component" value="Unassembled WGS sequence"/>
</dbReference>
<dbReference type="PANTHER" id="PTHR39083">
    <property type="entry name" value="CYCLIC DI-GMP-BINDING PROTEIN"/>
    <property type="match status" value="1"/>
</dbReference>
<proteinExistence type="predicted"/>
<keyword evidence="4 6" id="KW-1133">Transmembrane helix</keyword>
<evidence type="ECO:0000313" key="8">
    <source>
        <dbReference type="EMBL" id="EOT72149.1"/>
    </source>
</evidence>
<evidence type="ECO:0000256" key="5">
    <source>
        <dbReference type="ARBA" id="ARBA00023136"/>
    </source>
</evidence>
<evidence type="ECO:0008006" key="11">
    <source>
        <dbReference type="Google" id="ProtNLM"/>
    </source>
</evidence>
<evidence type="ECO:0000256" key="2">
    <source>
        <dbReference type="ARBA" id="ARBA00022475"/>
    </source>
</evidence>
<gene>
    <name evidence="8" type="ORF">I586_01957</name>
    <name evidence="7" type="ORF">UAY_01945</name>
</gene>
<name>R2QUZ6_9ENTE</name>
<evidence type="ECO:0000256" key="3">
    <source>
        <dbReference type="ARBA" id="ARBA00022692"/>
    </source>
</evidence>
<dbReference type="RefSeq" id="WP_010765315.1">
    <property type="nucleotide sequence ID" value="NZ_KB946319.1"/>
</dbReference>
<evidence type="ECO:0000256" key="6">
    <source>
        <dbReference type="SAM" id="Phobius"/>
    </source>
</evidence>
<dbReference type="Gene3D" id="2.60.120.260">
    <property type="entry name" value="Galactose-binding domain-like"/>
    <property type="match status" value="1"/>
</dbReference>
<dbReference type="STRING" id="155617.RV09_GL002634"/>
<reference evidence="8 10" key="2">
    <citation type="submission" date="2013-03" db="EMBL/GenBank/DDBJ databases">
        <title>The Genome Sequence of Enterococcus moraviensis BAA-383 (PacBio/Illumina hybrid assembly).</title>
        <authorList>
            <consortium name="The Broad Institute Genomics Platform"/>
            <consortium name="The Broad Institute Genome Sequencing Center for Infectious Disease"/>
            <person name="Earl A."/>
            <person name="Russ C."/>
            <person name="Gilmore M."/>
            <person name="Surin D."/>
            <person name="Walker B."/>
            <person name="Young S."/>
            <person name="Zeng Q."/>
            <person name="Gargeya S."/>
            <person name="Fitzgerald M."/>
            <person name="Haas B."/>
            <person name="Abouelleil A."/>
            <person name="Allen A.W."/>
            <person name="Alvarado L."/>
            <person name="Arachchi H.M."/>
            <person name="Berlin A.M."/>
            <person name="Chapman S.B."/>
            <person name="Gainer-Dewar J."/>
            <person name="Goldberg J."/>
            <person name="Griggs A."/>
            <person name="Gujja S."/>
            <person name="Hansen M."/>
            <person name="Howarth C."/>
            <person name="Imamovic A."/>
            <person name="Ireland A."/>
            <person name="Larimer J."/>
            <person name="McCowan C."/>
            <person name="Murphy C."/>
            <person name="Pearson M."/>
            <person name="Poon T.W."/>
            <person name="Priest M."/>
            <person name="Roberts A."/>
            <person name="Saif S."/>
            <person name="Shea T."/>
            <person name="Sisk P."/>
            <person name="Sykes S."/>
            <person name="Wortman J."/>
            <person name="Nusbaum C."/>
            <person name="Birren B."/>
        </authorList>
    </citation>
    <scope>NUCLEOTIDE SEQUENCE [LARGE SCALE GENOMIC DNA]</scope>
    <source>
        <strain evidence="8 10">ATCC BAA-383</strain>
    </source>
</reference>
<dbReference type="PATRIC" id="fig|1158609.3.peg.1893"/>
<dbReference type="EMBL" id="AJAS01000015">
    <property type="protein sequence ID" value="EOH99168.1"/>
    <property type="molecule type" value="Genomic_DNA"/>
</dbReference>
<dbReference type="GO" id="GO:0006011">
    <property type="term" value="P:UDP-alpha-D-glucose metabolic process"/>
    <property type="evidence" value="ECO:0007669"/>
    <property type="project" value="InterPro"/>
</dbReference>
<evidence type="ECO:0000256" key="1">
    <source>
        <dbReference type="ARBA" id="ARBA00004162"/>
    </source>
</evidence>
<dbReference type="Proteomes" id="UP000013781">
    <property type="component" value="Unassembled WGS sequence"/>
</dbReference>
<keyword evidence="3 6" id="KW-0812">Transmembrane</keyword>
<comment type="subcellular location">
    <subcellularLocation>
        <location evidence="1">Cell membrane</location>
        <topology evidence="1">Single-pass membrane protein</topology>
    </subcellularLocation>
</comment>
<reference evidence="7 9" key="1">
    <citation type="submission" date="2013-02" db="EMBL/GenBank/DDBJ databases">
        <title>The Genome Sequence of Enterococcus moraviensis BAA-383.</title>
        <authorList>
            <consortium name="The Broad Institute Genome Sequencing Platform"/>
            <consortium name="The Broad Institute Genome Sequencing Center for Infectious Disease"/>
            <person name="Earl A.M."/>
            <person name="Gilmore M.S."/>
            <person name="Lebreton F."/>
            <person name="Walker B."/>
            <person name="Young S.K."/>
            <person name="Zeng Q."/>
            <person name="Gargeya S."/>
            <person name="Fitzgerald M."/>
            <person name="Haas B."/>
            <person name="Abouelleil A."/>
            <person name="Alvarado L."/>
            <person name="Arachchi H.M."/>
            <person name="Berlin A.M."/>
            <person name="Chapman S.B."/>
            <person name="Dewar J."/>
            <person name="Goldberg J."/>
            <person name="Griggs A."/>
            <person name="Gujja S."/>
            <person name="Hansen M."/>
            <person name="Howarth C."/>
            <person name="Imamovic A."/>
            <person name="Larimer J."/>
            <person name="McCowan C."/>
            <person name="Murphy C."/>
            <person name="Neiman D."/>
            <person name="Pearson M."/>
            <person name="Priest M."/>
            <person name="Roberts A."/>
            <person name="Saif S."/>
            <person name="Shea T."/>
            <person name="Sisk P."/>
            <person name="Sykes S."/>
            <person name="Wortman J."/>
            <person name="Nusbaum C."/>
            <person name="Birren B."/>
        </authorList>
    </citation>
    <scope>NUCLEOTIDE SEQUENCE [LARGE SCALE GENOMIC DNA]</scope>
    <source>
        <strain evidence="7 9">ATCC BAA-383</strain>
    </source>
</reference>
<keyword evidence="2" id="KW-1003">Cell membrane</keyword>
<evidence type="ECO:0000313" key="9">
    <source>
        <dbReference type="Proteomes" id="UP000013781"/>
    </source>
</evidence>
<protein>
    <recommendedName>
        <fullName evidence="11">Cellulose synthase catalytic subunit</fullName>
    </recommendedName>
</protein>
<sequence>MIETPANWLTIYEGSNINFQYDLMLPEQMIHSFYNHFIGADTIANKQSVILVSENASEKELSAATYALAGASRIITTKNELLQLDSLKGQRDQPYQMIIGLYDSIPEEYRKQISDKNLEEKAILQLIDSGEKHVLIATSKNEDLLIRTGRYLGNQELMTQTEKPIKEITNTTATFSSTLEFDGNYPLSSSGDKLSGANHQEQVYFVNLPVDRNNTNGSTMHLKFNYADNLDFDTSLVTISINDRPIGSKKLSAAKASADELLLEFPDDLDMTDSFVLKVGFDLIVKNPKNVKTNQTPWAYIENTSAAFIKTQELDTMLFSNYPNMFIKSHSFGDLGIILPEKMDEHYFKTVTNLFNLIGNYAQSNVGEITYFKTPPKEAILSTHNLIVLGTPKDNPLIKSLNSKLFFKYDKSFKTFLSNEKLSIEEEYGKQIGTAQLLFSPYKESAAMLVLTGTTPETVFLASTQLDTQKNNAVYKGDTVVIDNNYKRYDYRFKKDVSRSDQENLGERVINNHKLAVYITVFLLVLFIIGLSTFFILKKNIKGGNNDGTR</sequence>
<dbReference type="Pfam" id="PF03170">
    <property type="entry name" value="BcsB"/>
    <property type="match status" value="1"/>
</dbReference>